<protein>
    <submittedName>
        <fullName evidence="1">Uncharacterized protein</fullName>
    </submittedName>
</protein>
<keyword evidence="2" id="KW-1185">Reference proteome</keyword>
<evidence type="ECO:0000313" key="2">
    <source>
        <dbReference type="Proteomes" id="UP000299102"/>
    </source>
</evidence>
<reference evidence="1 2" key="1">
    <citation type="journal article" date="2019" name="Commun. Biol.">
        <title>The bagworm genome reveals a unique fibroin gene that provides high tensile strength.</title>
        <authorList>
            <person name="Kono N."/>
            <person name="Nakamura H."/>
            <person name="Ohtoshi R."/>
            <person name="Tomita M."/>
            <person name="Numata K."/>
            <person name="Arakawa K."/>
        </authorList>
    </citation>
    <scope>NUCLEOTIDE SEQUENCE [LARGE SCALE GENOMIC DNA]</scope>
</reference>
<gene>
    <name evidence="1" type="ORF">EVAR_80864_1</name>
</gene>
<dbReference type="Proteomes" id="UP000299102">
    <property type="component" value="Unassembled WGS sequence"/>
</dbReference>
<sequence length="83" mass="9456">MPEWKGRVPLTRSHCERITWGSSLPIPRFAYDFAAARALFINSARPDDAERAAGGPPRDRRVRLFCSDSRAWRVGLDSTQRLI</sequence>
<proteinExistence type="predicted"/>
<dbReference type="AlphaFoldDB" id="A0A4C1V036"/>
<evidence type="ECO:0000313" key="1">
    <source>
        <dbReference type="EMBL" id="GBP32098.1"/>
    </source>
</evidence>
<accession>A0A4C1V036</accession>
<name>A0A4C1V036_EUMVA</name>
<comment type="caution">
    <text evidence="1">The sequence shown here is derived from an EMBL/GenBank/DDBJ whole genome shotgun (WGS) entry which is preliminary data.</text>
</comment>
<dbReference type="EMBL" id="BGZK01000255">
    <property type="protein sequence ID" value="GBP32098.1"/>
    <property type="molecule type" value="Genomic_DNA"/>
</dbReference>
<organism evidence="1 2">
    <name type="scientific">Eumeta variegata</name>
    <name type="common">Bagworm moth</name>
    <name type="synonym">Eumeta japonica</name>
    <dbReference type="NCBI Taxonomy" id="151549"/>
    <lineage>
        <taxon>Eukaryota</taxon>
        <taxon>Metazoa</taxon>
        <taxon>Ecdysozoa</taxon>
        <taxon>Arthropoda</taxon>
        <taxon>Hexapoda</taxon>
        <taxon>Insecta</taxon>
        <taxon>Pterygota</taxon>
        <taxon>Neoptera</taxon>
        <taxon>Endopterygota</taxon>
        <taxon>Lepidoptera</taxon>
        <taxon>Glossata</taxon>
        <taxon>Ditrysia</taxon>
        <taxon>Tineoidea</taxon>
        <taxon>Psychidae</taxon>
        <taxon>Oiketicinae</taxon>
        <taxon>Eumeta</taxon>
    </lineage>
</organism>